<protein>
    <submittedName>
        <fullName evidence="6">Aldehyde-activating protein</fullName>
    </submittedName>
</protein>
<evidence type="ECO:0000256" key="2">
    <source>
        <dbReference type="ARBA" id="ARBA00022723"/>
    </source>
</evidence>
<dbReference type="Gene3D" id="3.90.1590.10">
    <property type="entry name" value="glutathione-dependent formaldehyde- activating enzyme (gfa)"/>
    <property type="match status" value="1"/>
</dbReference>
<dbReference type="InterPro" id="IPR011057">
    <property type="entry name" value="Mss4-like_sf"/>
</dbReference>
<comment type="caution">
    <text evidence="6">The sequence shown here is derived from an EMBL/GenBank/DDBJ whole genome shotgun (WGS) entry which is preliminary data.</text>
</comment>
<evidence type="ECO:0000256" key="3">
    <source>
        <dbReference type="ARBA" id="ARBA00022833"/>
    </source>
</evidence>
<accession>A0A917SKH6</accession>
<reference evidence="6" key="1">
    <citation type="journal article" date="2014" name="Int. J. Syst. Evol. Microbiol.">
        <title>Complete genome sequence of Corynebacterium casei LMG S-19264T (=DSM 44701T), isolated from a smear-ripened cheese.</title>
        <authorList>
            <consortium name="US DOE Joint Genome Institute (JGI-PGF)"/>
            <person name="Walter F."/>
            <person name="Albersmeier A."/>
            <person name="Kalinowski J."/>
            <person name="Ruckert C."/>
        </authorList>
    </citation>
    <scope>NUCLEOTIDE SEQUENCE</scope>
    <source>
        <strain evidence="6">CGMCC 1.6293</strain>
    </source>
</reference>
<feature type="domain" description="CENP-V/GFA" evidence="5">
    <location>
        <begin position="1"/>
        <end position="119"/>
    </location>
</feature>
<dbReference type="SUPFAM" id="SSF51316">
    <property type="entry name" value="Mss4-like"/>
    <property type="match status" value="1"/>
</dbReference>
<reference evidence="6" key="2">
    <citation type="submission" date="2020-09" db="EMBL/GenBank/DDBJ databases">
        <authorList>
            <person name="Sun Q."/>
            <person name="Zhou Y."/>
        </authorList>
    </citation>
    <scope>NUCLEOTIDE SEQUENCE</scope>
    <source>
        <strain evidence="6">CGMCC 1.6293</strain>
    </source>
</reference>
<gene>
    <name evidence="6" type="ORF">GCM10011534_02810</name>
</gene>
<comment type="similarity">
    <text evidence="1">Belongs to the Gfa family.</text>
</comment>
<dbReference type="EMBL" id="BMLF01000001">
    <property type="protein sequence ID" value="GGL84343.1"/>
    <property type="molecule type" value="Genomic_DNA"/>
</dbReference>
<dbReference type="GO" id="GO:0046872">
    <property type="term" value="F:metal ion binding"/>
    <property type="evidence" value="ECO:0007669"/>
    <property type="project" value="UniProtKB-KW"/>
</dbReference>
<dbReference type="GO" id="GO:0016846">
    <property type="term" value="F:carbon-sulfur lyase activity"/>
    <property type="evidence" value="ECO:0007669"/>
    <property type="project" value="InterPro"/>
</dbReference>
<organism evidence="6 7">
    <name type="scientific">Pseudooceanicola nanhaiensis</name>
    <dbReference type="NCBI Taxonomy" id="375761"/>
    <lineage>
        <taxon>Bacteria</taxon>
        <taxon>Pseudomonadati</taxon>
        <taxon>Pseudomonadota</taxon>
        <taxon>Alphaproteobacteria</taxon>
        <taxon>Rhodobacterales</taxon>
        <taxon>Paracoccaceae</taxon>
        <taxon>Pseudooceanicola</taxon>
    </lineage>
</organism>
<dbReference type="PANTHER" id="PTHR33337:SF33">
    <property type="entry name" value="CENP-V_GFA DOMAIN-CONTAINING PROTEIN"/>
    <property type="match status" value="1"/>
</dbReference>
<dbReference type="PANTHER" id="PTHR33337">
    <property type="entry name" value="GFA DOMAIN-CONTAINING PROTEIN"/>
    <property type="match status" value="1"/>
</dbReference>
<keyword evidence="3" id="KW-0862">Zinc</keyword>
<evidence type="ECO:0000256" key="1">
    <source>
        <dbReference type="ARBA" id="ARBA00005495"/>
    </source>
</evidence>
<name>A0A917SKH6_9RHOB</name>
<dbReference type="Pfam" id="PF04828">
    <property type="entry name" value="GFA"/>
    <property type="match status" value="1"/>
</dbReference>
<keyword evidence="2" id="KW-0479">Metal-binding</keyword>
<keyword evidence="4" id="KW-0456">Lyase</keyword>
<dbReference type="PROSITE" id="PS51891">
    <property type="entry name" value="CENP_V_GFA"/>
    <property type="match status" value="1"/>
</dbReference>
<evidence type="ECO:0000256" key="4">
    <source>
        <dbReference type="ARBA" id="ARBA00023239"/>
    </source>
</evidence>
<evidence type="ECO:0000259" key="5">
    <source>
        <dbReference type="PROSITE" id="PS51891"/>
    </source>
</evidence>
<dbReference type="Proteomes" id="UP000649829">
    <property type="component" value="Unassembled WGS sequence"/>
</dbReference>
<evidence type="ECO:0000313" key="7">
    <source>
        <dbReference type="Proteomes" id="UP000649829"/>
    </source>
</evidence>
<sequence length="158" mass="17906">MDGRCTCGEVTYRLTDKPLFVHCCHCTWCQRETGSAFAVNALIEMACFEVEGRTVAVHTPSESGLGQIVHRCPTCHVALWSHYPGMGEDFAFVRSGTMAVPGAYPPDIHIFTESRQPWVALDGRVPVMEQYYRRSVQWPDWALERRQKVIDRAMARTA</sequence>
<dbReference type="AlphaFoldDB" id="A0A917SKH6"/>
<keyword evidence="7" id="KW-1185">Reference proteome</keyword>
<proteinExistence type="inferred from homology"/>
<evidence type="ECO:0000313" key="6">
    <source>
        <dbReference type="EMBL" id="GGL84343.1"/>
    </source>
</evidence>
<dbReference type="RefSeq" id="WP_028285245.1">
    <property type="nucleotide sequence ID" value="NZ_BMLF01000001.1"/>
</dbReference>
<dbReference type="InterPro" id="IPR006913">
    <property type="entry name" value="CENP-V/GFA"/>
</dbReference>